<accession>A0A845F7V6</accession>
<comment type="caution">
    <text evidence="2">The sequence shown here is derived from an EMBL/GenBank/DDBJ whole genome shotgun (WGS) entry which is preliminary data.</text>
</comment>
<protein>
    <submittedName>
        <fullName evidence="2">Uncharacterized protein</fullName>
    </submittedName>
</protein>
<evidence type="ECO:0000313" key="3">
    <source>
        <dbReference type="Proteomes" id="UP000450457"/>
    </source>
</evidence>
<name>A0A845F7V6_9BACI</name>
<gene>
    <name evidence="2" type="ORF">GLW00_06015</name>
</gene>
<keyword evidence="1" id="KW-1133">Transmembrane helix</keyword>
<dbReference type="EMBL" id="WMFA01000002">
    <property type="protein sequence ID" value="MYL70392.1"/>
    <property type="molecule type" value="Genomic_DNA"/>
</dbReference>
<evidence type="ECO:0000313" key="2">
    <source>
        <dbReference type="EMBL" id="MYL70392.1"/>
    </source>
</evidence>
<dbReference type="AlphaFoldDB" id="A0A845F7V6"/>
<dbReference type="GeneID" id="78006537"/>
<proteinExistence type="predicted"/>
<evidence type="ECO:0000256" key="1">
    <source>
        <dbReference type="SAM" id="Phobius"/>
    </source>
</evidence>
<dbReference type="OrthoDB" id="2970132at2"/>
<feature type="transmembrane region" description="Helical" evidence="1">
    <location>
        <begin position="36"/>
        <end position="55"/>
    </location>
</feature>
<organism evidence="2 3">
    <name type="scientific">Halobacillus litoralis</name>
    <dbReference type="NCBI Taxonomy" id="45668"/>
    <lineage>
        <taxon>Bacteria</taxon>
        <taxon>Bacillati</taxon>
        <taxon>Bacillota</taxon>
        <taxon>Bacilli</taxon>
        <taxon>Bacillales</taxon>
        <taxon>Bacillaceae</taxon>
        <taxon>Halobacillus</taxon>
    </lineage>
</organism>
<dbReference type="Proteomes" id="UP000450457">
    <property type="component" value="Unassembled WGS sequence"/>
</dbReference>
<keyword evidence="1" id="KW-0812">Transmembrane</keyword>
<dbReference type="RefSeq" id="WP_160912212.1">
    <property type="nucleotide sequence ID" value="NZ_WMFA01000002.1"/>
</dbReference>
<reference evidence="2 3" key="1">
    <citation type="submission" date="2019-11" db="EMBL/GenBank/DDBJ databases">
        <title>Genome sequences of 17 halophilic strains isolated from different environments.</title>
        <authorList>
            <person name="Furrow R.E."/>
        </authorList>
    </citation>
    <scope>NUCLEOTIDE SEQUENCE [LARGE SCALE GENOMIC DNA]</scope>
    <source>
        <strain evidence="2 3">SL-4</strain>
    </source>
</reference>
<keyword evidence="1" id="KW-0472">Membrane</keyword>
<feature type="transmembrane region" description="Helical" evidence="1">
    <location>
        <begin position="62"/>
        <end position="82"/>
    </location>
</feature>
<feature type="transmembrane region" description="Helical" evidence="1">
    <location>
        <begin position="12"/>
        <end position="30"/>
    </location>
</feature>
<sequence length="85" mass="10327">MEDNQRESKHTKWYLYAVLFYWLLYTMKTFFIEERWFDFVFYGLTILGIAAFAFIEYKKRKLAVSLVAIALFFAYLFEFIPVPVP</sequence>